<evidence type="ECO:0000256" key="3">
    <source>
        <dbReference type="ARBA" id="ARBA00004906"/>
    </source>
</evidence>
<keyword evidence="18" id="KW-0007">Acetylation</keyword>
<dbReference type="InterPro" id="IPR006594">
    <property type="entry name" value="LisH"/>
</dbReference>
<keyword evidence="6" id="KW-0963">Cytoplasm</keyword>
<dbReference type="EnsemblMetazoa" id="AARA003234-RA">
    <property type="protein sequence ID" value="AARA003234-PA"/>
    <property type="gene ID" value="AARA003234"/>
</dbReference>
<dbReference type="PROSITE" id="PS50896">
    <property type="entry name" value="LISH"/>
    <property type="match status" value="1"/>
</dbReference>
<evidence type="ECO:0000256" key="14">
    <source>
        <dbReference type="ARBA" id="ARBA00022777"/>
    </source>
</evidence>
<feature type="compositionally biased region" description="Low complexity" evidence="28">
    <location>
        <begin position="1006"/>
        <end position="1016"/>
    </location>
</feature>
<keyword evidence="19" id="KW-0805">Transcription regulation</keyword>
<keyword evidence="21" id="KW-0206">Cytoskeleton</keyword>
<dbReference type="EMBL" id="APCN01003267">
    <property type="status" value="NOT_ANNOTATED_CDS"/>
    <property type="molecule type" value="Genomic_DNA"/>
</dbReference>
<evidence type="ECO:0000256" key="21">
    <source>
        <dbReference type="ARBA" id="ARBA00023212"/>
    </source>
</evidence>
<evidence type="ECO:0000256" key="23">
    <source>
        <dbReference type="ARBA" id="ARBA00047899"/>
    </source>
</evidence>
<evidence type="ECO:0000256" key="28">
    <source>
        <dbReference type="SAM" id="MobiDB-lite"/>
    </source>
</evidence>
<keyword evidence="20" id="KW-0804">Transcription</keyword>
<dbReference type="SUPFAM" id="SSF48371">
    <property type="entry name" value="ARM repeat"/>
    <property type="match status" value="1"/>
</dbReference>
<dbReference type="InterPro" id="IPR036322">
    <property type="entry name" value="WD40_repeat_dom_sf"/>
</dbReference>
<keyword evidence="12" id="KW-0677">Repeat</keyword>
<dbReference type="FunFam" id="2.130.10.10:FF:000055">
    <property type="entry name" value="DDB1 and CUL4-associated factor 1"/>
    <property type="match status" value="1"/>
</dbReference>
<keyword evidence="8" id="KW-0597">Phosphoprotein</keyword>
<keyword evidence="22" id="KW-0539">Nucleus</keyword>
<dbReference type="GO" id="GO:0005634">
    <property type="term" value="C:nucleus"/>
    <property type="evidence" value="ECO:0007669"/>
    <property type="project" value="UniProtKB-SubCell"/>
</dbReference>
<comment type="pathway">
    <text evidence="3">Protein modification; protein ubiquitination.</text>
</comment>
<dbReference type="GO" id="GO:0005524">
    <property type="term" value="F:ATP binding"/>
    <property type="evidence" value="ECO:0007669"/>
    <property type="project" value="UniProtKB-KW"/>
</dbReference>
<dbReference type="InterPro" id="IPR033270">
    <property type="entry name" value="VPRBP/DCAF1"/>
</dbReference>
<feature type="region of interest" description="Disordered" evidence="28">
    <location>
        <begin position="200"/>
        <end position="303"/>
    </location>
</feature>
<dbReference type="FunFam" id="1.25.10.10:FF:001917">
    <property type="entry name" value="DDB1- and CUL4-associated factor homolog 1"/>
    <property type="match status" value="2"/>
</dbReference>
<evidence type="ECO:0000256" key="25">
    <source>
        <dbReference type="ARBA" id="ARBA00063313"/>
    </source>
</evidence>
<dbReference type="VEuPathDB" id="VectorBase:AARA21_001878"/>
<keyword evidence="10" id="KW-0945">Host-virus interaction</keyword>
<dbReference type="InterPro" id="IPR011989">
    <property type="entry name" value="ARM-like"/>
</dbReference>
<evidence type="ECO:0000256" key="8">
    <source>
        <dbReference type="ARBA" id="ARBA00022553"/>
    </source>
</evidence>
<evidence type="ECO:0000256" key="13">
    <source>
        <dbReference type="ARBA" id="ARBA00022741"/>
    </source>
</evidence>
<evidence type="ECO:0000256" key="2">
    <source>
        <dbReference type="ARBA" id="ARBA00004300"/>
    </source>
</evidence>
<evidence type="ECO:0000256" key="19">
    <source>
        <dbReference type="ARBA" id="ARBA00023015"/>
    </source>
</evidence>
<protein>
    <recommendedName>
        <fullName evidence="26">DDB1- and CUL4-associated factor 1</fullName>
        <ecNumber evidence="5">2.7.11.1</ecNumber>
    </recommendedName>
    <alternativeName>
        <fullName evidence="27">Serine/threonine-protein kinase VPRBP</fullName>
    </alternativeName>
</protein>
<dbReference type="EC" id="2.7.11.1" evidence="5"/>
<evidence type="ECO:0000256" key="5">
    <source>
        <dbReference type="ARBA" id="ARBA00012513"/>
    </source>
</evidence>
<dbReference type="VEuPathDB" id="VectorBase:AARA003234"/>
<feature type="compositionally biased region" description="Low complexity" evidence="28">
    <location>
        <begin position="259"/>
        <end position="282"/>
    </location>
</feature>
<organism evidence="29 30">
    <name type="scientific">Anopheles arabiensis</name>
    <name type="common">Mosquito</name>
    <dbReference type="NCBI Taxonomy" id="7173"/>
    <lineage>
        <taxon>Eukaryota</taxon>
        <taxon>Metazoa</taxon>
        <taxon>Ecdysozoa</taxon>
        <taxon>Arthropoda</taxon>
        <taxon>Hexapoda</taxon>
        <taxon>Insecta</taxon>
        <taxon>Pterygota</taxon>
        <taxon>Neoptera</taxon>
        <taxon>Endopterygota</taxon>
        <taxon>Diptera</taxon>
        <taxon>Nematocera</taxon>
        <taxon>Culicoidea</taxon>
        <taxon>Culicidae</taxon>
        <taxon>Anophelinae</taxon>
        <taxon>Anopheles</taxon>
    </lineage>
</organism>
<dbReference type="GO" id="GO:0080008">
    <property type="term" value="C:Cul4-RING E3 ubiquitin ligase complex"/>
    <property type="evidence" value="ECO:0007669"/>
    <property type="project" value="TreeGrafter"/>
</dbReference>
<evidence type="ECO:0000256" key="1">
    <source>
        <dbReference type="ARBA" id="ARBA00004123"/>
    </source>
</evidence>
<keyword evidence="17" id="KW-0156">Chromatin regulator</keyword>
<evidence type="ECO:0000256" key="6">
    <source>
        <dbReference type="ARBA" id="ARBA00022490"/>
    </source>
</evidence>
<dbReference type="SUPFAM" id="SSF50978">
    <property type="entry name" value="WD40 repeat-like"/>
    <property type="match status" value="1"/>
</dbReference>
<evidence type="ECO:0000256" key="26">
    <source>
        <dbReference type="ARBA" id="ARBA00071147"/>
    </source>
</evidence>
<accession>A0A182HPP5</accession>
<evidence type="ECO:0000256" key="4">
    <source>
        <dbReference type="ARBA" id="ARBA00008845"/>
    </source>
</evidence>
<dbReference type="SMART" id="SM00667">
    <property type="entry name" value="LisH"/>
    <property type="match status" value="1"/>
</dbReference>
<dbReference type="PANTHER" id="PTHR13129:SF4">
    <property type="entry name" value="DDB1- AND CUL4-ASSOCIATED FACTOR 1"/>
    <property type="match status" value="1"/>
</dbReference>
<dbReference type="Proteomes" id="UP000075840">
    <property type="component" value="Unassembled WGS sequence"/>
</dbReference>
<evidence type="ECO:0000256" key="27">
    <source>
        <dbReference type="ARBA" id="ARBA00078221"/>
    </source>
</evidence>
<feature type="region of interest" description="Disordered" evidence="28">
    <location>
        <begin position="927"/>
        <end position="1018"/>
    </location>
</feature>
<feature type="compositionally biased region" description="Acidic residues" evidence="28">
    <location>
        <begin position="1500"/>
        <end position="1541"/>
    </location>
</feature>
<dbReference type="GeneID" id="120901377"/>
<keyword evidence="11" id="KW-0808">Transferase</keyword>
<evidence type="ECO:0000256" key="16">
    <source>
        <dbReference type="ARBA" id="ARBA00022840"/>
    </source>
</evidence>
<keyword evidence="7" id="KW-0723">Serine/threonine-protein kinase</keyword>
<keyword evidence="30" id="KW-1185">Reference proteome</keyword>
<evidence type="ECO:0000313" key="29">
    <source>
        <dbReference type="EnsemblMetazoa" id="AARA003234-PA"/>
    </source>
</evidence>
<feature type="region of interest" description="Disordered" evidence="28">
    <location>
        <begin position="1434"/>
        <end position="1558"/>
    </location>
</feature>
<evidence type="ECO:0000256" key="15">
    <source>
        <dbReference type="ARBA" id="ARBA00022786"/>
    </source>
</evidence>
<dbReference type="Gene3D" id="2.130.10.10">
    <property type="entry name" value="YVTN repeat-like/Quinoprotein amine dehydrogenase"/>
    <property type="match status" value="1"/>
</dbReference>
<dbReference type="CTD" id="37462"/>
<proteinExistence type="inferred from homology"/>
<comment type="subcellular location">
    <subcellularLocation>
        <location evidence="2">Cytoplasm</location>
        <location evidence="2">Cytoskeleton</location>
        <location evidence="2">Microtubule organizing center</location>
        <location evidence="2">Centrosome</location>
    </subcellularLocation>
    <subcellularLocation>
        <location evidence="1">Nucleus</location>
    </subcellularLocation>
</comment>
<dbReference type="GO" id="GO:0016567">
    <property type="term" value="P:protein ubiquitination"/>
    <property type="evidence" value="ECO:0007669"/>
    <property type="project" value="InterPro"/>
</dbReference>
<feature type="compositionally biased region" description="Polar residues" evidence="28">
    <location>
        <begin position="200"/>
        <end position="235"/>
    </location>
</feature>
<dbReference type="InterPro" id="IPR015943">
    <property type="entry name" value="WD40/YVTN_repeat-like_dom_sf"/>
</dbReference>
<dbReference type="GO" id="GO:0006325">
    <property type="term" value="P:chromatin organization"/>
    <property type="evidence" value="ECO:0007669"/>
    <property type="project" value="UniProtKB-KW"/>
</dbReference>
<keyword evidence="15" id="KW-0833">Ubl conjugation pathway</keyword>
<evidence type="ECO:0000256" key="20">
    <source>
        <dbReference type="ARBA" id="ARBA00023163"/>
    </source>
</evidence>
<evidence type="ECO:0000256" key="24">
    <source>
        <dbReference type="ARBA" id="ARBA00048679"/>
    </source>
</evidence>
<evidence type="ECO:0000256" key="12">
    <source>
        <dbReference type="ARBA" id="ARBA00022737"/>
    </source>
</evidence>
<dbReference type="Gene3D" id="1.25.10.10">
    <property type="entry name" value="Leucine-rich Repeat Variant"/>
    <property type="match status" value="1"/>
</dbReference>
<sequence length="1558" mass="173291">MASPLDQAEILSGTDLSRIFQLWDEKHSIPGYDPEPIVTRLAELFETEMEAYRMKDPDPFDERHPSRTDPNCELGRMLKLLFRKDHFITRLVNDYLRDNFFTRQNVQQSSHALNVAACRLILVIMPGLDTSAVFQVEYDHLIKRLYSWAESSPEPLQSYATGLLGAAMEEQEIAVSFREQNIRLLPVMLNRLHRLQQAHLQTTPKTTPSSRANSPRALNSPSPMLSAVTLSSPAEKTQPEGGDEEGMSELVEKVEEAEPSTSTFDTADASADSAEPENAADPSSNENRMEIEEGEQNSQASRAAGGSRAIMIPYFPVTAATSQMLILNYLTPMGEYQEFLPHVFEHNAMQLIFRYIEHLDPKDTCLAFEALKYLASLLCHKKFSLEFIANGGLERLLKIPRPSLAATGVSIAFYYLAYCEDAMERICQMPRDIITEMVSYALWLLGCPHDSGRCHATMFFGLSCQFKIILDEFDKQDGIRRLYNVIAVLPLLVVSDDYQMNEDEEAAERQVIRHVCIALKKYFENHLYYKYIQVTRQQEPSGTLTQPVFKAVKNPPEVISQQITTLQELLPMKAHWAPVDELLKLGGVQLLLRIILLTFDWSYSGRGDTVRYALDALSVCTVISRVHSVFVEPVRHHDGISTGISIVLSAVEGDVADAEVQKSALALLVHLVCAPIHRPSGSLARYGSAKKRMPNKSSEELIQKVWESVRSNNGILVLLALMRIKVPITDADCIRGMACRALAGLARSETVRQIVGKLPLFVHGELQSLMRDPILQEKRVEHVQFQKYALELMERVSGKVDTFGNQVDTSLSDIHKANVVAQTRIQFNEQQLYQLIYQHLIASGLKETASTLVKESGLSASLFQQLPNPPASALSRSAASLHSPFVFRSPNTNIMQRSRIRSRTVDASFNASTAQANLQAALAAVSNESNGNGTPNLPGGANGHGGVAATPEPMNEGNGSPTIDPAEPLAPIKLIKKHTGSSTGGSQNGHHPAANRVAATPVDMNRSTTSTTSQRSLQKQISATDATNFLLLATASSKTLPSELSTTANNNITLHSIITEYLTNQHALCKHPMSTCPPFDLFKPHKCPDPRPNRVSGCGNNFAARFYRRQAGFASRRFDRRLVHSNFSASRVLRTPEMDYCFTSCDFTPCGTRLVIGSQAGEVKIFNLNDSNEEHSYTCHETAVTSTKVSKDGRLLLTTAVWRYPISALWNLEDNQISEKLVWDEEDYVEFANITPDRVLATTNQIATIYDINTGQKVMKFEPAIANQYTKNRATFCPSDELILSDGVLWDVTSGKEIHKFDKLNQNISGVFHPNGLEIVENTEVWDLRTFHLLRTVPSLDQTHVKFSPQNVMYGLTLDKEDAEMAEIAAYQTSFKVLDSYDYSSIATIDVKRSISDLAVNRYGSQIAVVENQGGYNSLQESVVRIYSVGRKKNIGDDQDEEEEDMENSEENTMSETESVVFGDIRDDNNDSNDDDDDGDDDEDDDDDDLSQTGSSASNSEEDGEDDDDDNDDDDEDDDDGDGDNNNDEGDDDGGGDDSDDSSWTTASDVEDYLFSYR</sequence>
<keyword evidence="9" id="KW-0853">WD repeat</keyword>
<evidence type="ECO:0000256" key="17">
    <source>
        <dbReference type="ARBA" id="ARBA00022853"/>
    </source>
</evidence>
<name>A0A182HPP5_ANOAR</name>
<keyword evidence="14" id="KW-0418">Kinase</keyword>
<dbReference type="GO" id="GO:0005813">
    <property type="term" value="C:centrosome"/>
    <property type="evidence" value="ECO:0007669"/>
    <property type="project" value="UniProtKB-SubCell"/>
</dbReference>
<comment type="catalytic activity">
    <reaction evidence="24">
        <text>L-seryl-[protein] + ATP = O-phospho-L-seryl-[protein] + ADP + H(+)</text>
        <dbReference type="Rhea" id="RHEA:17989"/>
        <dbReference type="Rhea" id="RHEA-COMP:9863"/>
        <dbReference type="Rhea" id="RHEA-COMP:11604"/>
        <dbReference type="ChEBI" id="CHEBI:15378"/>
        <dbReference type="ChEBI" id="CHEBI:29999"/>
        <dbReference type="ChEBI" id="CHEBI:30616"/>
        <dbReference type="ChEBI" id="CHEBI:83421"/>
        <dbReference type="ChEBI" id="CHEBI:456216"/>
        <dbReference type="EC" id="2.7.11.1"/>
    </reaction>
</comment>
<evidence type="ECO:0000256" key="11">
    <source>
        <dbReference type="ARBA" id="ARBA00022679"/>
    </source>
</evidence>
<feature type="compositionally biased region" description="Acidic residues" evidence="28">
    <location>
        <begin position="1437"/>
        <end position="1450"/>
    </location>
</feature>
<evidence type="ECO:0000256" key="18">
    <source>
        <dbReference type="ARBA" id="ARBA00022990"/>
    </source>
</evidence>
<reference evidence="29" key="1">
    <citation type="submission" date="2022-08" db="UniProtKB">
        <authorList>
            <consortium name="EnsemblMetazoa"/>
        </authorList>
    </citation>
    <scope>IDENTIFICATION</scope>
    <source>
        <strain evidence="29">Dongola</strain>
    </source>
</reference>
<keyword evidence="16" id="KW-0067">ATP-binding</keyword>
<evidence type="ECO:0000313" key="30">
    <source>
        <dbReference type="Proteomes" id="UP000075840"/>
    </source>
</evidence>
<dbReference type="InterPro" id="IPR016024">
    <property type="entry name" value="ARM-type_fold"/>
</dbReference>
<evidence type="ECO:0000256" key="22">
    <source>
        <dbReference type="ARBA" id="ARBA00023242"/>
    </source>
</evidence>
<comment type="catalytic activity">
    <reaction evidence="23">
        <text>L-threonyl-[protein] + ATP = O-phospho-L-threonyl-[protein] + ADP + H(+)</text>
        <dbReference type="Rhea" id="RHEA:46608"/>
        <dbReference type="Rhea" id="RHEA-COMP:11060"/>
        <dbReference type="Rhea" id="RHEA-COMP:11605"/>
        <dbReference type="ChEBI" id="CHEBI:15378"/>
        <dbReference type="ChEBI" id="CHEBI:30013"/>
        <dbReference type="ChEBI" id="CHEBI:30616"/>
        <dbReference type="ChEBI" id="CHEBI:61977"/>
        <dbReference type="ChEBI" id="CHEBI:456216"/>
        <dbReference type="EC" id="2.7.11.1"/>
    </reaction>
</comment>
<comment type="subunit">
    <text evidence="25">Component of the DCX (DDB1-CUL4-X-box) E3 ubiquitin-protein ligase complex, named CUL4A-RBX1-DDB1-DCAF1/VPRBP complex. Interacts with DDB1; the interaction is direct. Also forms a ternary complex with DDA1 and DDB1. Interacts with NF2 (via FERM domain). Component of the EDVP complex, a E3 ligase complex containing DYRK2, EDD/UBR5, DDB1 and DCAF1. Interacts with DYRK2; the interaction is direct. Interacts with RAG1; the interaction is direct. Interacts with LLGL1 and LLGL2. Interacts with histone H3. Interacts with ESR1 and LATS1; probably recruited by LATS1 to promote ESR1 ubiquitination and ubiquitin-mediated proteasomal degradation. Directly interacts with TET1, TET2 and TET3 (via C-terminus). Interacts with CEP78; promoting DCAF1 localization to centrosomes.</text>
</comment>
<evidence type="ECO:0000256" key="10">
    <source>
        <dbReference type="ARBA" id="ARBA00022581"/>
    </source>
</evidence>
<keyword evidence="13" id="KW-0547">Nucleotide-binding</keyword>
<dbReference type="KEGG" id="aara:120901377"/>
<comment type="similarity">
    <text evidence="4">Belongs to the VPRBP/DCAF1 family.</text>
</comment>
<evidence type="ECO:0000256" key="9">
    <source>
        <dbReference type="ARBA" id="ARBA00022574"/>
    </source>
</evidence>
<dbReference type="RefSeq" id="XP_040165203.1">
    <property type="nucleotide sequence ID" value="XM_040309269.1"/>
</dbReference>
<dbReference type="GO" id="GO:0004674">
    <property type="term" value="F:protein serine/threonine kinase activity"/>
    <property type="evidence" value="ECO:0007669"/>
    <property type="project" value="UniProtKB-KW"/>
</dbReference>
<dbReference type="PANTHER" id="PTHR13129">
    <property type="entry name" value="VPRBP PROTEIN-RELATED"/>
    <property type="match status" value="1"/>
</dbReference>
<evidence type="ECO:0000256" key="7">
    <source>
        <dbReference type="ARBA" id="ARBA00022527"/>
    </source>
</evidence>
<feature type="compositionally biased region" description="Acidic residues" evidence="28">
    <location>
        <begin position="1470"/>
        <end position="1490"/>
    </location>
</feature>